<keyword evidence="6" id="KW-0732">Signal</keyword>
<dbReference type="InterPro" id="IPR001678">
    <property type="entry name" value="MeTrfase_RsmB-F_NOP2_dom"/>
</dbReference>
<dbReference type="InterPro" id="IPR029063">
    <property type="entry name" value="SAM-dependent_MTases_sf"/>
</dbReference>
<keyword evidence="4 5" id="KW-0694">RNA-binding</keyword>
<dbReference type="AlphaFoldDB" id="A0A9X3B8V2"/>
<dbReference type="InterPro" id="IPR023267">
    <property type="entry name" value="RCMT"/>
</dbReference>
<dbReference type="GO" id="GO:0008173">
    <property type="term" value="F:RNA methyltransferase activity"/>
    <property type="evidence" value="ECO:0007669"/>
    <property type="project" value="InterPro"/>
</dbReference>
<dbReference type="GO" id="GO:0003723">
    <property type="term" value="F:RNA binding"/>
    <property type="evidence" value="ECO:0007669"/>
    <property type="project" value="UniProtKB-UniRule"/>
</dbReference>
<comment type="caution">
    <text evidence="5">Lacks conserved residue(s) required for the propagation of feature annotation.</text>
</comment>
<evidence type="ECO:0000259" key="7">
    <source>
        <dbReference type="PROSITE" id="PS51686"/>
    </source>
</evidence>
<feature type="binding site" evidence="5">
    <location>
        <position position="305"/>
    </location>
    <ligand>
        <name>S-adenosyl-L-methionine</name>
        <dbReference type="ChEBI" id="CHEBI:59789"/>
    </ligand>
</feature>
<feature type="chain" id="PRO_5040951493" evidence="6">
    <location>
        <begin position="19"/>
        <end position="405"/>
    </location>
</feature>
<dbReference type="PANTHER" id="PTHR22807">
    <property type="entry name" value="NOP2 YEAST -RELATED NOL1/NOP2/FMU SUN DOMAIN-CONTAINING"/>
    <property type="match status" value="1"/>
</dbReference>
<comment type="similarity">
    <text evidence="5">Belongs to the class I-like SAM-binding methyltransferase superfamily. RsmB/NOP family.</text>
</comment>
<accession>A0A9X3B8V2</accession>
<feature type="active site" description="Nucleophile" evidence="5">
    <location>
        <position position="358"/>
    </location>
</feature>
<evidence type="ECO:0000313" key="8">
    <source>
        <dbReference type="EMBL" id="MCU7550236.1"/>
    </source>
</evidence>
<dbReference type="Pfam" id="PF01189">
    <property type="entry name" value="Methyltr_RsmB-F"/>
    <property type="match status" value="1"/>
</dbReference>
<dbReference type="EMBL" id="JAOTIF010000011">
    <property type="protein sequence ID" value="MCU7550236.1"/>
    <property type="molecule type" value="Genomic_DNA"/>
</dbReference>
<feature type="signal peptide" evidence="6">
    <location>
        <begin position="1"/>
        <end position="18"/>
    </location>
</feature>
<keyword evidence="9" id="KW-1185">Reference proteome</keyword>
<evidence type="ECO:0000256" key="1">
    <source>
        <dbReference type="ARBA" id="ARBA00022603"/>
    </source>
</evidence>
<evidence type="ECO:0000256" key="4">
    <source>
        <dbReference type="ARBA" id="ARBA00022884"/>
    </source>
</evidence>
<keyword evidence="2 5" id="KW-0808">Transferase</keyword>
<evidence type="ECO:0000256" key="3">
    <source>
        <dbReference type="ARBA" id="ARBA00022691"/>
    </source>
</evidence>
<dbReference type="Proteomes" id="UP001155483">
    <property type="component" value="Unassembled WGS sequence"/>
</dbReference>
<evidence type="ECO:0000313" key="9">
    <source>
        <dbReference type="Proteomes" id="UP001155483"/>
    </source>
</evidence>
<dbReference type="InterPro" id="IPR049560">
    <property type="entry name" value="MeTrfase_RsmB-F_NOP2_cat"/>
</dbReference>
<dbReference type="CDD" id="cd02440">
    <property type="entry name" value="AdoMet_MTases"/>
    <property type="match status" value="1"/>
</dbReference>
<dbReference type="RefSeq" id="WP_279297677.1">
    <property type="nucleotide sequence ID" value="NZ_JAOTIF010000011.1"/>
</dbReference>
<protein>
    <submittedName>
        <fullName evidence="8">Methyltransferase domain-containing protein</fullName>
    </submittedName>
</protein>
<evidence type="ECO:0000256" key="6">
    <source>
        <dbReference type="SAM" id="SignalP"/>
    </source>
</evidence>
<evidence type="ECO:0000256" key="5">
    <source>
        <dbReference type="PROSITE-ProRule" id="PRU01023"/>
    </source>
</evidence>
<proteinExistence type="inferred from homology"/>
<gene>
    <name evidence="8" type="ORF">OCK74_14030</name>
</gene>
<feature type="domain" description="SAM-dependent MTase RsmB/NOP-type" evidence="7">
    <location>
        <begin position="133"/>
        <end position="405"/>
    </location>
</feature>
<sequence>MTKAIVVLQSLFCFNMFAQSYLHSAVQIIKEYNGEEPLASFLKKYFNTHKKFGSRDRKNITHLCYCYFRLGKVLVSLEIGERVLAALYLCNQVSNPILALVKPQWNDSVSMAKKEKLTIIQQDLPFDVADIFPFQVDLSPEIDYLPFASSFLEQPDTYLRIRPGKVSLVQNKLKKAEIPYSIISNYCLAVSPSTKLEAHLQINNDVVVQDVNSQKVLVPLVEYIKDTNKSIKAWDCCAASGGKSILLKDTFPNSLITVSDIRESIIFNLRKRFKEAGISNFHWFVADVANPQFTHNKLYDLVICDAPCSGSGTWGRTPEQLYFFTEDKINHYASLQKKIVLNASQYLKKGGLFLYITCSVFKEENEGVVEFIQQKSSLQIVSKHYFAGYQQKADTLFAALFVKQA</sequence>
<dbReference type="PROSITE" id="PS51686">
    <property type="entry name" value="SAM_MT_RSMB_NOP"/>
    <property type="match status" value="1"/>
</dbReference>
<reference evidence="8" key="2">
    <citation type="submission" date="2023-04" db="EMBL/GenBank/DDBJ databases">
        <title>Paracnuella aquatica gen. nov., sp. nov., a member of the family Chitinophagaceae isolated from a hot spring.</title>
        <authorList>
            <person name="Wang C."/>
        </authorList>
    </citation>
    <scope>NUCLEOTIDE SEQUENCE</scope>
    <source>
        <strain evidence="8">LB-8</strain>
    </source>
</reference>
<keyword evidence="3 5" id="KW-0949">S-adenosyl-L-methionine</keyword>
<evidence type="ECO:0000256" key="2">
    <source>
        <dbReference type="ARBA" id="ARBA00022679"/>
    </source>
</evidence>
<dbReference type="SUPFAM" id="SSF53335">
    <property type="entry name" value="S-adenosyl-L-methionine-dependent methyltransferases"/>
    <property type="match status" value="1"/>
</dbReference>
<name>A0A9X3B8V2_9BACT</name>
<dbReference type="Gene3D" id="3.40.50.150">
    <property type="entry name" value="Vaccinia Virus protein VP39"/>
    <property type="match status" value="1"/>
</dbReference>
<reference evidence="8" key="1">
    <citation type="submission" date="2022-09" db="EMBL/GenBank/DDBJ databases">
        <authorList>
            <person name="Yuan C."/>
            <person name="Ke Z."/>
        </authorList>
    </citation>
    <scope>NUCLEOTIDE SEQUENCE</scope>
    <source>
        <strain evidence="8">LB-8</strain>
    </source>
</reference>
<feature type="binding site" evidence="5">
    <location>
        <position position="287"/>
    </location>
    <ligand>
        <name>S-adenosyl-L-methionine</name>
        <dbReference type="ChEBI" id="CHEBI:59789"/>
    </ligand>
</feature>
<feature type="binding site" evidence="5">
    <location>
        <position position="260"/>
    </location>
    <ligand>
        <name>S-adenosyl-L-methionine</name>
        <dbReference type="ChEBI" id="CHEBI:59789"/>
    </ligand>
</feature>
<keyword evidence="1 5" id="KW-0489">Methyltransferase</keyword>
<dbReference type="GO" id="GO:0001510">
    <property type="term" value="P:RNA methylation"/>
    <property type="evidence" value="ECO:0007669"/>
    <property type="project" value="InterPro"/>
</dbReference>
<dbReference type="PANTHER" id="PTHR22807:SF30">
    <property type="entry name" value="28S RRNA (CYTOSINE(4447)-C(5))-METHYLTRANSFERASE-RELATED"/>
    <property type="match status" value="1"/>
</dbReference>
<comment type="caution">
    <text evidence="8">The sequence shown here is derived from an EMBL/GenBank/DDBJ whole genome shotgun (WGS) entry which is preliminary data.</text>
</comment>
<dbReference type="PRINTS" id="PR02008">
    <property type="entry name" value="RCMTFAMILY"/>
</dbReference>
<organism evidence="8 9">
    <name type="scientific">Paraflavisolibacter caeni</name>
    <dbReference type="NCBI Taxonomy" id="2982496"/>
    <lineage>
        <taxon>Bacteria</taxon>
        <taxon>Pseudomonadati</taxon>
        <taxon>Bacteroidota</taxon>
        <taxon>Chitinophagia</taxon>
        <taxon>Chitinophagales</taxon>
        <taxon>Chitinophagaceae</taxon>
        <taxon>Paraflavisolibacter</taxon>
    </lineage>
</organism>